<accession>A0A1L7I4W5</accession>
<sequence>MSYYLSVFFIAFLFYGIISFYIPALQKRWNLIIISTFLFLLKVFVEILNNASITDILLPLRHLVCFIGIIIISENLIKAHLPLQKVKLLIGCFLIILLGVVLAQYYYFSKGIFFGIPIDLFVMNKGTLEGASKALYYGTRFRPVGFYGEPSYNSWIVISLLMIILIRDEFTKKFKYTFIIISYLIIIISQAMSGFFAINIILLTWFIKTNRDSLIYIVVLVLISIILFVINKNFQIFERLYGIIEGSDRSYNGRLIQPLEYIKEIWKNQSLFGIPNYSDIRDDIDNAAIALVLNYGILSIPIFLAFVKLFKHNWLLILYILLSLNFNGSIFRFDKVLVLSLVIGLSYCTFSNFLGKSRASFI</sequence>
<dbReference type="KEGG" id="gfl:GRFL_1933"/>
<dbReference type="STRING" id="1229726.GRFL_1933"/>
<evidence type="ECO:0000313" key="1">
    <source>
        <dbReference type="EMBL" id="APU68657.1"/>
    </source>
</evidence>
<organism evidence="1 2">
    <name type="scientific">Christiangramia flava JLT2011</name>
    <dbReference type="NCBI Taxonomy" id="1229726"/>
    <lineage>
        <taxon>Bacteria</taxon>
        <taxon>Pseudomonadati</taxon>
        <taxon>Bacteroidota</taxon>
        <taxon>Flavobacteriia</taxon>
        <taxon>Flavobacteriales</taxon>
        <taxon>Flavobacteriaceae</taxon>
        <taxon>Christiangramia</taxon>
    </lineage>
</organism>
<dbReference type="EMBL" id="CP016359">
    <property type="protein sequence ID" value="APU68657.1"/>
    <property type="molecule type" value="Genomic_DNA"/>
</dbReference>
<dbReference type="Proteomes" id="UP000186230">
    <property type="component" value="Chromosome"/>
</dbReference>
<gene>
    <name evidence="1" type="ORF">GRFL_1933</name>
</gene>
<name>A0A1L7I4W5_9FLAO</name>
<reference evidence="1 2" key="1">
    <citation type="submission" date="2016-07" db="EMBL/GenBank/DDBJ databases">
        <title>Multi-omics approach to identify versatile polysaccharide utilization systems of a marine flavobacterium Gramella flava.</title>
        <authorList>
            <person name="Tang K."/>
        </authorList>
    </citation>
    <scope>NUCLEOTIDE SEQUENCE [LARGE SCALE GENOMIC DNA]</scope>
    <source>
        <strain evidence="1 2">JLT2011</strain>
    </source>
</reference>
<evidence type="ECO:0000313" key="2">
    <source>
        <dbReference type="Proteomes" id="UP000186230"/>
    </source>
</evidence>
<dbReference type="AlphaFoldDB" id="A0A1L7I4W5"/>
<proteinExistence type="predicted"/>
<keyword evidence="2" id="KW-1185">Reference proteome</keyword>
<protein>
    <submittedName>
        <fullName evidence="1">Uncharacterized protein</fullName>
    </submittedName>
</protein>